<reference evidence="1 2" key="1">
    <citation type="journal article" date="2020" name="Syst. Appl. Microbiol.">
        <title>Arthrospiribacter ruber gen. nov., sp. nov., a novel bacterium isolated from Arthrospira cultures.</title>
        <authorList>
            <person name="Waleron M."/>
            <person name="Misztak A."/>
            <person name="Waleron M.M."/>
            <person name="Furmaniak M."/>
            <person name="Mrozik A."/>
            <person name="Waleron K."/>
        </authorList>
    </citation>
    <scope>NUCLEOTIDE SEQUENCE [LARGE SCALE GENOMIC DNA]</scope>
    <source>
        <strain evidence="1 2">DPMB0001</strain>
    </source>
</reference>
<dbReference type="EMBL" id="RPHB01000007">
    <property type="protein sequence ID" value="MBW3469075.1"/>
    <property type="molecule type" value="Genomic_DNA"/>
</dbReference>
<proteinExistence type="predicted"/>
<organism evidence="1 2">
    <name type="scientific">Arthrospiribacter ruber</name>
    <dbReference type="NCBI Taxonomy" id="2487934"/>
    <lineage>
        <taxon>Bacteria</taxon>
        <taxon>Pseudomonadati</taxon>
        <taxon>Bacteroidota</taxon>
        <taxon>Cytophagia</taxon>
        <taxon>Cytophagales</taxon>
        <taxon>Cyclobacteriaceae</taxon>
        <taxon>Arthrospiribacter</taxon>
    </lineage>
</organism>
<dbReference type="RefSeq" id="WP_219291472.1">
    <property type="nucleotide sequence ID" value="NZ_RPHB01000007.1"/>
</dbReference>
<sequence length="96" mass="11775">MAFAIEVGLSIEEYYNLTPIEFKRVQEGYNYRLRQQYEIARLIGYTNLKPYLDKQHQDKSLEQLIPFSWDKKKEIKHTPISKEEYYEMIEKFKFNE</sequence>
<dbReference type="Proteomes" id="UP000727490">
    <property type="component" value="Unassembled WGS sequence"/>
</dbReference>
<dbReference type="AlphaFoldDB" id="A0A951MFK9"/>
<accession>A0A951MFK9</accession>
<name>A0A951MFK9_9BACT</name>
<protein>
    <submittedName>
        <fullName evidence="1">Uncharacterized protein</fullName>
    </submittedName>
</protein>
<evidence type="ECO:0000313" key="1">
    <source>
        <dbReference type="EMBL" id="MBW3469075.1"/>
    </source>
</evidence>
<evidence type="ECO:0000313" key="2">
    <source>
        <dbReference type="Proteomes" id="UP000727490"/>
    </source>
</evidence>
<comment type="caution">
    <text evidence="1">The sequence shown here is derived from an EMBL/GenBank/DDBJ whole genome shotgun (WGS) entry which is preliminary data.</text>
</comment>
<gene>
    <name evidence="1" type="ORF">EGN73_14840</name>
</gene>
<keyword evidence="2" id="KW-1185">Reference proteome</keyword>